<dbReference type="EMBL" id="CP013652">
    <property type="protein sequence ID" value="ALS21333.1"/>
    <property type="molecule type" value="Genomic_DNA"/>
</dbReference>
<dbReference type="PATRIC" id="fig|162209.4.peg.1013"/>
<dbReference type="KEGG" id="pnp:IJ22_09510"/>
<gene>
    <name evidence="6" type="ORF">IJ22_09510</name>
</gene>
<evidence type="ECO:0000256" key="2">
    <source>
        <dbReference type="ARBA" id="ARBA00007511"/>
    </source>
</evidence>
<keyword evidence="3" id="KW-0812">Transmembrane</keyword>
<dbReference type="RefSeq" id="WP_062407597.1">
    <property type="nucleotide sequence ID" value="NZ_BJCS01000006.1"/>
</dbReference>
<evidence type="ECO:0000313" key="6">
    <source>
        <dbReference type="EMBL" id="ALS21333.1"/>
    </source>
</evidence>
<evidence type="ECO:0000256" key="1">
    <source>
        <dbReference type="ARBA" id="ARBA00004141"/>
    </source>
</evidence>
<evidence type="ECO:0000256" key="4">
    <source>
        <dbReference type="ARBA" id="ARBA00022989"/>
    </source>
</evidence>
<dbReference type="PANTHER" id="PTHR30238:SF4">
    <property type="entry name" value="SLL1022 PROTEIN"/>
    <property type="match status" value="1"/>
</dbReference>
<evidence type="ECO:0000313" key="7">
    <source>
        <dbReference type="Proteomes" id="UP000061660"/>
    </source>
</evidence>
<sequence length="220" mass="24009">MMEWILLFLQIMLINIVLSGDNAVVIALASQKLPLEERKKAIWWGTFGAIGIRIILTLAAVYVLQIPYIQTAGSLLLLWIAVKLMMDEEEHSNVKEASTLGKAIWTIILADFVMSLDNVLAIAAKAKGEIGIVILGIAMSVPVIIWGSTLVVKLLKRYPVLVFAGAGILGYTAGEMFMADHKVSDWLLGSIPHYVLPVITTLIVIGSGLLKRFVISPRSS</sequence>
<dbReference type="NCBIfam" id="TIGR03717">
    <property type="entry name" value="R_switched_YjbE"/>
    <property type="match status" value="1"/>
</dbReference>
<comment type="subcellular location">
    <subcellularLocation>
        <location evidence="1">Membrane</location>
        <topology evidence="1">Multi-pass membrane protein</topology>
    </subcellularLocation>
</comment>
<name>A0A0U2W1E4_9BACL</name>
<evidence type="ECO:0000256" key="3">
    <source>
        <dbReference type="ARBA" id="ARBA00022692"/>
    </source>
</evidence>
<accession>A0A0U2W1E4</accession>
<dbReference type="Proteomes" id="UP000061660">
    <property type="component" value="Chromosome"/>
</dbReference>
<organism evidence="6 7">
    <name type="scientific">Paenibacillus naphthalenovorans</name>
    <dbReference type="NCBI Taxonomy" id="162209"/>
    <lineage>
        <taxon>Bacteria</taxon>
        <taxon>Bacillati</taxon>
        <taxon>Bacillota</taxon>
        <taxon>Bacilli</taxon>
        <taxon>Bacillales</taxon>
        <taxon>Paenibacillaceae</taxon>
        <taxon>Paenibacillus</taxon>
    </lineage>
</organism>
<comment type="similarity">
    <text evidence="2">Belongs to the TerC family.</text>
</comment>
<dbReference type="Pfam" id="PF03741">
    <property type="entry name" value="TerC"/>
    <property type="match status" value="1"/>
</dbReference>
<dbReference type="AlphaFoldDB" id="A0A0U2W1E4"/>
<reference evidence="7" key="1">
    <citation type="submission" date="2015-12" db="EMBL/GenBank/DDBJ databases">
        <title>Complete genome sequences of two moderately thermophilic Paenibacillus species.</title>
        <authorList>
            <person name="Butler R.III."/>
            <person name="Wang J."/>
            <person name="Stark B.C."/>
            <person name="Pombert J.-F."/>
        </authorList>
    </citation>
    <scope>NUCLEOTIDE SEQUENCE [LARGE SCALE GENOMIC DNA]</scope>
    <source>
        <strain evidence="7">32O-Y</strain>
    </source>
</reference>
<reference evidence="6 7" key="2">
    <citation type="journal article" date="2016" name="Genome Announc.">
        <title>Complete Genome Sequences of Two Interactive Moderate Thermophiles, Paenibacillus napthalenovorans 32O-Y and Paenibacillus sp. 32O-W.</title>
        <authorList>
            <person name="Butler R.R.III."/>
            <person name="Wang J."/>
            <person name="Stark B.C."/>
            <person name="Pombert J.F."/>
        </authorList>
    </citation>
    <scope>NUCLEOTIDE SEQUENCE [LARGE SCALE GENOMIC DNA]</scope>
    <source>
        <strain evidence="6 7">32O-Y</strain>
    </source>
</reference>
<dbReference type="InterPro" id="IPR005496">
    <property type="entry name" value="Integral_membrane_TerC"/>
</dbReference>
<dbReference type="PANTHER" id="PTHR30238">
    <property type="entry name" value="MEMBRANE BOUND PREDICTED REDOX MODULATOR"/>
    <property type="match status" value="1"/>
</dbReference>
<keyword evidence="7" id="KW-1185">Reference proteome</keyword>
<keyword evidence="5" id="KW-0472">Membrane</keyword>
<evidence type="ECO:0000256" key="5">
    <source>
        <dbReference type="ARBA" id="ARBA00023136"/>
    </source>
</evidence>
<protein>
    <submittedName>
        <fullName evidence="6">Membrane protein</fullName>
    </submittedName>
</protein>
<dbReference type="InterPro" id="IPR022301">
    <property type="entry name" value="Integral_membrane_YjbE"/>
</dbReference>
<dbReference type="OrthoDB" id="5295733at2"/>
<proteinExistence type="inferred from homology"/>
<dbReference type="GO" id="GO:0016020">
    <property type="term" value="C:membrane"/>
    <property type="evidence" value="ECO:0007669"/>
    <property type="project" value="UniProtKB-SubCell"/>
</dbReference>
<dbReference type="STRING" id="162209.IJ22_09510"/>
<keyword evidence="4" id="KW-1133">Transmembrane helix</keyword>